<sequence>MLTNTSQQQSDHAFYQLPIRFNTSSSGLPQTLSFSTNFVLAIVPEIQNISGHGIAFTISPSTDFTKAQASQFLGLLNNNNIGFPSNHLLAIELDTVKSFDMNDINDNHVGIDVGFFV</sequence>
<gene>
    <name evidence="1" type="ORF">LOK49_LG02G00551</name>
</gene>
<reference evidence="1 2" key="1">
    <citation type="journal article" date="2022" name="Plant J.">
        <title>Chromosome-level genome of Camellia lanceoleosa provides a valuable resource for understanding genome evolution and self-incompatibility.</title>
        <authorList>
            <person name="Gong W."/>
            <person name="Xiao S."/>
            <person name="Wang L."/>
            <person name="Liao Z."/>
            <person name="Chang Y."/>
            <person name="Mo W."/>
            <person name="Hu G."/>
            <person name="Li W."/>
            <person name="Zhao G."/>
            <person name="Zhu H."/>
            <person name="Hu X."/>
            <person name="Ji K."/>
            <person name="Xiang X."/>
            <person name="Song Q."/>
            <person name="Yuan D."/>
            <person name="Jin S."/>
            <person name="Zhang L."/>
        </authorList>
    </citation>
    <scope>NUCLEOTIDE SEQUENCE [LARGE SCALE GENOMIC DNA]</scope>
    <source>
        <strain evidence="1">SQ_2022a</strain>
    </source>
</reference>
<evidence type="ECO:0000313" key="1">
    <source>
        <dbReference type="EMBL" id="KAI8026002.1"/>
    </source>
</evidence>
<comment type="caution">
    <text evidence="1">The sequence shown here is derived from an EMBL/GenBank/DDBJ whole genome shotgun (WGS) entry which is preliminary data.</text>
</comment>
<name>A0ACC0IKT5_9ERIC</name>
<dbReference type="Proteomes" id="UP001060215">
    <property type="component" value="Chromosome 3"/>
</dbReference>
<keyword evidence="2" id="KW-1185">Reference proteome</keyword>
<dbReference type="EMBL" id="CM045760">
    <property type="protein sequence ID" value="KAI8026002.1"/>
    <property type="molecule type" value="Genomic_DNA"/>
</dbReference>
<keyword evidence="1" id="KW-0675">Receptor</keyword>
<proteinExistence type="predicted"/>
<protein>
    <submittedName>
        <fullName evidence="1">L-type lectin-domain containing receptor kinase I.11</fullName>
    </submittedName>
</protein>
<evidence type="ECO:0000313" key="2">
    <source>
        <dbReference type="Proteomes" id="UP001060215"/>
    </source>
</evidence>
<keyword evidence="1" id="KW-0808">Transferase</keyword>
<accession>A0ACC0IKT5</accession>
<organism evidence="1 2">
    <name type="scientific">Camellia lanceoleosa</name>
    <dbReference type="NCBI Taxonomy" id="1840588"/>
    <lineage>
        <taxon>Eukaryota</taxon>
        <taxon>Viridiplantae</taxon>
        <taxon>Streptophyta</taxon>
        <taxon>Embryophyta</taxon>
        <taxon>Tracheophyta</taxon>
        <taxon>Spermatophyta</taxon>
        <taxon>Magnoliopsida</taxon>
        <taxon>eudicotyledons</taxon>
        <taxon>Gunneridae</taxon>
        <taxon>Pentapetalae</taxon>
        <taxon>asterids</taxon>
        <taxon>Ericales</taxon>
        <taxon>Theaceae</taxon>
        <taxon>Camellia</taxon>
    </lineage>
</organism>
<keyword evidence="1" id="KW-0418">Kinase</keyword>